<dbReference type="Gene3D" id="3.90.176.10">
    <property type="entry name" value="Toxin ADP-ribosyltransferase, Chain A, domain 1"/>
    <property type="match status" value="1"/>
</dbReference>
<dbReference type="GO" id="GO:0106274">
    <property type="term" value="F:NAD+-protein-arginine ADP-ribosyltransferase activity"/>
    <property type="evidence" value="ECO:0007669"/>
    <property type="project" value="UniProtKB-EC"/>
</dbReference>
<evidence type="ECO:0000256" key="3">
    <source>
        <dbReference type="ARBA" id="ARBA00022525"/>
    </source>
</evidence>
<reference evidence="11 12" key="1">
    <citation type="submission" date="2016-03" db="EMBL/GenBank/DDBJ databases">
        <title>EvidentialGene: Evidence-directed Construction of Genes on Genomes.</title>
        <authorList>
            <person name="Gilbert D.G."/>
            <person name="Choi J.-H."/>
            <person name="Mockaitis K."/>
            <person name="Colbourne J."/>
            <person name="Pfrender M."/>
        </authorList>
    </citation>
    <scope>NUCLEOTIDE SEQUENCE [LARGE SCALE GENOMIC DNA]</scope>
    <source>
        <strain evidence="11 12">Xinb3</strain>
        <tissue evidence="11">Complete organism</tissue>
    </source>
</reference>
<keyword evidence="10" id="KW-0520">NAD</keyword>
<comment type="caution">
    <text evidence="11">The sequence shown here is derived from an EMBL/GenBank/DDBJ whole genome shotgun (WGS) entry which is preliminary data.</text>
</comment>
<sequence length="301" mass="33992">MNRRSNIFKMPELSKTTMFATQLSRSEAFPTMALNKMFALLAVLLFNGLLSNTSPIISPPSGTQTRRGVKVDIDAYGVERSYEPFNRQPNLYMNVTYDLYEVDPAVLPTVRAEIMLEDDMANNEKLRITWDIAVAANPTYNSEQLAAYAYSMTEPEYLYAAFNEETSAFRDDSDYNSYYYKGYFGLLLLACQDYDFELYRGVSYTVPAEVNQYIRFNRFLSSSTNLEIAQNYASTSSGQGTLFIIQGKKSANHIAPYSVVPGVEEYLISQEEQFFVTAIGDVIFPDGNKATQITMSSVSYS</sequence>
<dbReference type="EMBL" id="LRGB01001877">
    <property type="protein sequence ID" value="KZS10134.1"/>
    <property type="molecule type" value="Genomic_DNA"/>
</dbReference>
<dbReference type="InterPro" id="IPR050999">
    <property type="entry name" value="ADP-ribosyltransferase_ARG"/>
</dbReference>
<keyword evidence="8" id="KW-0843">Virulence</keyword>
<accession>A0A162DD64</accession>
<keyword evidence="7" id="KW-0548">Nucleotidyltransferase</keyword>
<evidence type="ECO:0000256" key="10">
    <source>
        <dbReference type="RuleBase" id="RU361228"/>
    </source>
</evidence>
<evidence type="ECO:0000313" key="11">
    <source>
        <dbReference type="EMBL" id="KZS10134.1"/>
    </source>
</evidence>
<keyword evidence="10" id="KW-0521">NADP</keyword>
<dbReference type="OrthoDB" id="423533at2759"/>
<evidence type="ECO:0000256" key="2">
    <source>
        <dbReference type="ARBA" id="ARBA00009558"/>
    </source>
</evidence>
<keyword evidence="4" id="KW-0800">Toxin</keyword>
<evidence type="ECO:0000313" key="12">
    <source>
        <dbReference type="Proteomes" id="UP000076858"/>
    </source>
</evidence>
<name>A0A162DD64_9CRUS</name>
<keyword evidence="12" id="KW-1185">Reference proteome</keyword>
<dbReference type="Proteomes" id="UP000076858">
    <property type="component" value="Unassembled WGS sequence"/>
</dbReference>
<dbReference type="AlphaFoldDB" id="A0A162DD64"/>
<gene>
    <name evidence="11" type="ORF">APZ42_025446</name>
</gene>
<protein>
    <recommendedName>
        <fullName evidence="10">NAD(P)(+)--arginine ADP-ribosyltransferase</fullName>
        <ecNumber evidence="10">2.4.2.31</ecNumber>
    </recommendedName>
    <alternativeName>
        <fullName evidence="10">Mono(ADP-ribosyl)transferase</fullName>
    </alternativeName>
</protein>
<keyword evidence="3" id="KW-0964">Secreted</keyword>
<dbReference type="EC" id="2.4.2.31" evidence="10"/>
<dbReference type="PROSITE" id="PS51996">
    <property type="entry name" value="TR_MART"/>
    <property type="match status" value="1"/>
</dbReference>
<evidence type="ECO:0000256" key="9">
    <source>
        <dbReference type="ARBA" id="ARBA00047597"/>
    </source>
</evidence>
<dbReference type="SUPFAM" id="SSF56399">
    <property type="entry name" value="ADP-ribosylation"/>
    <property type="match status" value="1"/>
</dbReference>
<evidence type="ECO:0000256" key="8">
    <source>
        <dbReference type="ARBA" id="ARBA00023026"/>
    </source>
</evidence>
<dbReference type="InterPro" id="IPR000768">
    <property type="entry name" value="ART"/>
</dbReference>
<evidence type="ECO:0000256" key="1">
    <source>
        <dbReference type="ARBA" id="ARBA00004613"/>
    </source>
</evidence>
<comment type="similarity">
    <text evidence="2 10">Belongs to the Arg-specific ADP-ribosyltransferase family.</text>
</comment>
<evidence type="ECO:0000256" key="4">
    <source>
        <dbReference type="ARBA" id="ARBA00022656"/>
    </source>
</evidence>
<dbReference type="GO" id="GO:0005576">
    <property type="term" value="C:extracellular region"/>
    <property type="evidence" value="ECO:0007669"/>
    <property type="project" value="UniProtKB-SubCell"/>
</dbReference>
<dbReference type="GO" id="GO:0016779">
    <property type="term" value="F:nucleotidyltransferase activity"/>
    <property type="evidence" value="ECO:0007669"/>
    <property type="project" value="UniProtKB-KW"/>
</dbReference>
<dbReference type="PANTHER" id="PTHR10339">
    <property type="entry name" value="ADP-RIBOSYLTRANSFERASE"/>
    <property type="match status" value="1"/>
</dbReference>
<dbReference type="Pfam" id="PF01129">
    <property type="entry name" value="ART"/>
    <property type="match status" value="1"/>
</dbReference>
<comment type="catalytic activity">
    <reaction evidence="9 10">
        <text>L-arginyl-[protein] + NAD(+) = N(omega)-(ADP-D-ribosyl)-L-arginyl-[protein] + nicotinamide + H(+)</text>
        <dbReference type="Rhea" id="RHEA:19149"/>
        <dbReference type="Rhea" id="RHEA-COMP:10532"/>
        <dbReference type="Rhea" id="RHEA-COMP:15087"/>
        <dbReference type="ChEBI" id="CHEBI:15378"/>
        <dbReference type="ChEBI" id="CHEBI:17154"/>
        <dbReference type="ChEBI" id="CHEBI:29965"/>
        <dbReference type="ChEBI" id="CHEBI:57540"/>
        <dbReference type="ChEBI" id="CHEBI:142554"/>
        <dbReference type="EC" id="2.4.2.31"/>
    </reaction>
</comment>
<proteinExistence type="inferred from homology"/>
<evidence type="ECO:0000256" key="7">
    <source>
        <dbReference type="ARBA" id="ARBA00022695"/>
    </source>
</evidence>
<evidence type="ECO:0000256" key="5">
    <source>
        <dbReference type="ARBA" id="ARBA00022676"/>
    </source>
</evidence>
<keyword evidence="5 10" id="KW-0328">Glycosyltransferase</keyword>
<dbReference type="PANTHER" id="PTHR10339:SF25">
    <property type="entry name" value="SECRETED EXOENZYME S"/>
    <property type="match status" value="1"/>
</dbReference>
<dbReference type="GO" id="GO:0003950">
    <property type="term" value="F:NAD+ poly-ADP-ribosyltransferase activity"/>
    <property type="evidence" value="ECO:0007669"/>
    <property type="project" value="TreeGrafter"/>
</dbReference>
<dbReference type="GO" id="GO:0090729">
    <property type="term" value="F:toxin activity"/>
    <property type="evidence" value="ECO:0007669"/>
    <property type="project" value="UniProtKB-KW"/>
</dbReference>
<keyword evidence="6 10" id="KW-0808">Transferase</keyword>
<comment type="subcellular location">
    <subcellularLocation>
        <location evidence="1">Secreted</location>
    </subcellularLocation>
</comment>
<organism evidence="11 12">
    <name type="scientific">Daphnia magna</name>
    <dbReference type="NCBI Taxonomy" id="35525"/>
    <lineage>
        <taxon>Eukaryota</taxon>
        <taxon>Metazoa</taxon>
        <taxon>Ecdysozoa</taxon>
        <taxon>Arthropoda</taxon>
        <taxon>Crustacea</taxon>
        <taxon>Branchiopoda</taxon>
        <taxon>Diplostraca</taxon>
        <taxon>Cladocera</taxon>
        <taxon>Anomopoda</taxon>
        <taxon>Daphniidae</taxon>
        <taxon>Daphnia</taxon>
    </lineage>
</organism>
<evidence type="ECO:0000256" key="6">
    <source>
        <dbReference type="ARBA" id="ARBA00022679"/>
    </source>
</evidence>